<dbReference type="PANTHER" id="PTHR10366">
    <property type="entry name" value="NAD DEPENDENT EPIMERASE/DEHYDRATASE"/>
    <property type="match status" value="1"/>
</dbReference>
<accession>A0A9P8VHC1</accession>
<dbReference type="Proteomes" id="UP000770015">
    <property type="component" value="Unassembled WGS sequence"/>
</dbReference>
<evidence type="ECO:0000313" key="5">
    <source>
        <dbReference type="EMBL" id="KAH6693494.1"/>
    </source>
</evidence>
<dbReference type="AlphaFoldDB" id="A0A9P8VHC1"/>
<dbReference type="Pfam" id="PF01370">
    <property type="entry name" value="Epimerase"/>
    <property type="match status" value="1"/>
</dbReference>
<evidence type="ECO:0000259" key="4">
    <source>
        <dbReference type="Pfam" id="PF01370"/>
    </source>
</evidence>
<sequence length="346" mass="38167">MSSPKTTIPVGSLILVTGATGFIATHVIAKFLSRGYKVRGTVRNLEQASWLVNDRFKASAETGDLHLITVPDLAAEHAFDDAVKGVSAIVHIASILTFDSNPHTVIPQAVAGVTSVLAAALKEPSVKEIVFTSSLVAATRAIVDHETTIDQNSWNEEDVKAAWAPPPYEPSRAMYVYAASKVAAEKALWQFVEEKKPHYTVNAVGPSGVIGEPLHEKHADNPANWLAALFKKQKALLDQYFGFYFVDVHDVAALHIAAVLDPEVKNARLQTWGHNANWNDFLPVLRELCPQRDFLPDWPEDFPLTHSPSTDQSESVALLRKWFNQDGWKPLKDSITEAVESPFFKL</sequence>
<keyword evidence="3" id="KW-1133">Transmembrane helix</keyword>
<dbReference type="OrthoDB" id="2735536at2759"/>
<keyword evidence="3" id="KW-0472">Membrane</keyword>
<dbReference type="InterPro" id="IPR036291">
    <property type="entry name" value="NAD(P)-bd_dom_sf"/>
</dbReference>
<evidence type="ECO:0000256" key="3">
    <source>
        <dbReference type="SAM" id="Phobius"/>
    </source>
</evidence>
<evidence type="ECO:0000256" key="1">
    <source>
        <dbReference type="ARBA" id="ARBA00023002"/>
    </source>
</evidence>
<comment type="caution">
    <text evidence="5">The sequence shown here is derived from an EMBL/GenBank/DDBJ whole genome shotgun (WGS) entry which is preliminary data.</text>
</comment>
<name>A0A9P8VHC1_9PEZI</name>
<dbReference type="GO" id="GO:0016616">
    <property type="term" value="F:oxidoreductase activity, acting on the CH-OH group of donors, NAD or NADP as acceptor"/>
    <property type="evidence" value="ECO:0007669"/>
    <property type="project" value="TreeGrafter"/>
</dbReference>
<feature type="transmembrane region" description="Helical" evidence="3">
    <location>
        <begin position="6"/>
        <end position="29"/>
    </location>
</feature>
<evidence type="ECO:0000256" key="2">
    <source>
        <dbReference type="ARBA" id="ARBA00023445"/>
    </source>
</evidence>
<dbReference type="InterPro" id="IPR050425">
    <property type="entry name" value="NAD(P)_dehydrat-like"/>
</dbReference>
<keyword evidence="1" id="KW-0560">Oxidoreductase</keyword>
<feature type="domain" description="NAD-dependent epimerase/dehydratase" evidence="4">
    <location>
        <begin position="14"/>
        <end position="263"/>
    </location>
</feature>
<proteinExistence type="inferred from homology"/>
<evidence type="ECO:0000313" key="6">
    <source>
        <dbReference type="Proteomes" id="UP000770015"/>
    </source>
</evidence>
<organism evidence="5 6">
    <name type="scientific">Plectosphaerella plurivora</name>
    <dbReference type="NCBI Taxonomy" id="936078"/>
    <lineage>
        <taxon>Eukaryota</taxon>
        <taxon>Fungi</taxon>
        <taxon>Dikarya</taxon>
        <taxon>Ascomycota</taxon>
        <taxon>Pezizomycotina</taxon>
        <taxon>Sordariomycetes</taxon>
        <taxon>Hypocreomycetidae</taxon>
        <taxon>Glomerellales</taxon>
        <taxon>Plectosphaerellaceae</taxon>
        <taxon>Plectosphaerella</taxon>
    </lineage>
</organism>
<dbReference type="PANTHER" id="PTHR10366:SF562">
    <property type="entry name" value="ALDEHYDE REDUCTASE II (AFU_ORTHOLOGUE AFUA_1G11360)"/>
    <property type="match status" value="1"/>
</dbReference>
<dbReference type="InterPro" id="IPR001509">
    <property type="entry name" value="Epimerase_deHydtase"/>
</dbReference>
<gene>
    <name evidence="5" type="ORF">F5X68DRAFT_273110</name>
</gene>
<keyword evidence="3" id="KW-0812">Transmembrane</keyword>
<reference evidence="5" key="1">
    <citation type="journal article" date="2021" name="Nat. Commun.">
        <title>Genetic determinants of endophytism in the Arabidopsis root mycobiome.</title>
        <authorList>
            <person name="Mesny F."/>
            <person name="Miyauchi S."/>
            <person name="Thiergart T."/>
            <person name="Pickel B."/>
            <person name="Atanasova L."/>
            <person name="Karlsson M."/>
            <person name="Huettel B."/>
            <person name="Barry K.W."/>
            <person name="Haridas S."/>
            <person name="Chen C."/>
            <person name="Bauer D."/>
            <person name="Andreopoulos W."/>
            <person name="Pangilinan J."/>
            <person name="LaButti K."/>
            <person name="Riley R."/>
            <person name="Lipzen A."/>
            <person name="Clum A."/>
            <person name="Drula E."/>
            <person name="Henrissat B."/>
            <person name="Kohler A."/>
            <person name="Grigoriev I.V."/>
            <person name="Martin F.M."/>
            <person name="Hacquard S."/>
        </authorList>
    </citation>
    <scope>NUCLEOTIDE SEQUENCE</scope>
    <source>
        <strain evidence="5">MPI-SDFR-AT-0117</strain>
    </source>
</reference>
<protein>
    <submittedName>
        <fullName evidence="5">Aldehyde reductase</fullName>
    </submittedName>
</protein>
<dbReference type="EMBL" id="JAGSXJ010000003">
    <property type="protein sequence ID" value="KAH6693494.1"/>
    <property type="molecule type" value="Genomic_DNA"/>
</dbReference>
<keyword evidence="6" id="KW-1185">Reference proteome</keyword>
<dbReference type="Gene3D" id="3.40.50.720">
    <property type="entry name" value="NAD(P)-binding Rossmann-like Domain"/>
    <property type="match status" value="1"/>
</dbReference>
<comment type="similarity">
    <text evidence="2">Belongs to the NAD(P)-dependent epimerase/dehydratase family. Dihydroflavonol-4-reductase subfamily.</text>
</comment>
<dbReference type="SUPFAM" id="SSF51735">
    <property type="entry name" value="NAD(P)-binding Rossmann-fold domains"/>
    <property type="match status" value="1"/>
</dbReference>